<dbReference type="Proteomes" id="UP000774804">
    <property type="component" value="Unassembled WGS sequence"/>
</dbReference>
<protein>
    <recommendedName>
        <fullName evidence="1">Peptidase S74 domain-containing protein</fullName>
    </recommendedName>
</protein>
<dbReference type="InterPro" id="IPR036388">
    <property type="entry name" value="WH-like_DNA-bd_sf"/>
</dbReference>
<proteinExistence type="predicted"/>
<gene>
    <name evidence="2" type="ORF">PC115_g1710</name>
</gene>
<dbReference type="PROSITE" id="PS51688">
    <property type="entry name" value="ICA"/>
    <property type="match status" value="1"/>
</dbReference>
<dbReference type="VEuPathDB" id="FungiDB:PC110_g7965"/>
<dbReference type="InterPro" id="IPR030392">
    <property type="entry name" value="S74_ICA"/>
</dbReference>
<evidence type="ECO:0000313" key="2">
    <source>
        <dbReference type="EMBL" id="KAG2941882.1"/>
    </source>
</evidence>
<feature type="domain" description="Peptidase S74" evidence="1">
    <location>
        <begin position="513"/>
        <end position="611"/>
    </location>
</feature>
<accession>A0A8T1DSH2</accession>
<comment type="caution">
    <text evidence="2">The sequence shown here is derived from an EMBL/GenBank/DDBJ whole genome shotgun (WGS) entry which is preliminary data.</text>
</comment>
<sequence length="615" mass="64721">MTNLILGTATIGSTEAGYLSGLTAGTAANSKALVLSNTGSITGITSLTTGTINASTYQQDGTTYSLASFLTAVPSSFTSSGTITAGTVNATTYRQSGTTYNLASFLTAVPSSFTSSGTITAGTVNATTYQQGGTTYNLANMLTTSTSSILLGGTLSANTVSCTNLTQNGVSYNLASFLTSIPSSLSLSSLTVSGTGAQFNTSAGNTDSIYLPVGSYAMYLRNNSNIISTSVGLAFLNDSSGAYSTTTPSATISTLRRSSTQYDASLHGTTGQLSIGSNNGYMDLNILKDNAGASIRIGSYQSTANCFTITYSYVGSSYAQNRLQFDNYGFSGQQCWFGDNSVAINSQDVPPAKFAIKGDTTKMYGSWDRVQRWSNDQSTQMAVEMLVYNESGGSNNSSGGGTCLGTMTNDPFKIMTNGSARALFNTSGRFMVGGNFSAEATIHSGGASWANEEFYTKINASSICSYRANWSSANYWGWGSDGTVGSIRAGICNASGSWLGYVPIRGGAYTNASDERLKTDIANVPYGLDAVMLMKPRKYKMIQEGTQHVGFIAQELYDIVPEAVQEGANDDMNENGYPINPWGIDLASLTSVLCKAIQDQQAQIEELKRIVSTLI</sequence>
<organism evidence="2 3">
    <name type="scientific">Phytophthora cactorum</name>
    <dbReference type="NCBI Taxonomy" id="29920"/>
    <lineage>
        <taxon>Eukaryota</taxon>
        <taxon>Sar</taxon>
        <taxon>Stramenopiles</taxon>
        <taxon>Oomycota</taxon>
        <taxon>Peronosporomycetes</taxon>
        <taxon>Peronosporales</taxon>
        <taxon>Peronosporaceae</taxon>
        <taxon>Phytophthora</taxon>
    </lineage>
</organism>
<evidence type="ECO:0000259" key="1">
    <source>
        <dbReference type="PROSITE" id="PS51688"/>
    </source>
</evidence>
<dbReference type="EMBL" id="RCMI01000022">
    <property type="protein sequence ID" value="KAG2941882.1"/>
    <property type="molecule type" value="Genomic_DNA"/>
</dbReference>
<dbReference type="Gene3D" id="1.10.10.10">
    <property type="entry name" value="Winged helix-like DNA-binding domain superfamily/Winged helix DNA-binding domain"/>
    <property type="match status" value="1"/>
</dbReference>
<dbReference type="Pfam" id="PF13884">
    <property type="entry name" value="Peptidase_S74"/>
    <property type="match status" value="1"/>
</dbReference>
<dbReference type="VEuPathDB" id="FungiDB:PC110_g7964"/>
<name>A0A8T1DSH2_9STRA</name>
<dbReference type="AlphaFoldDB" id="A0A8T1DSH2"/>
<evidence type="ECO:0000313" key="3">
    <source>
        <dbReference type="Proteomes" id="UP000774804"/>
    </source>
</evidence>
<reference evidence="2" key="1">
    <citation type="submission" date="2018-10" db="EMBL/GenBank/DDBJ databases">
        <title>Effector identification in a new, highly contiguous assembly of the strawberry crown rot pathogen Phytophthora cactorum.</title>
        <authorList>
            <person name="Armitage A.D."/>
            <person name="Nellist C.F."/>
            <person name="Bates H."/>
            <person name="Vickerstaff R.J."/>
            <person name="Harrison R.J."/>
        </authorList>
    </citation>
    <scope>NUCLEOTIDE SEQUENCE</scope>
    <source>
        <strain evidence="2">4032</strain>
    </source>
</reference>